<evidence type="ECO:0000313" key="2">
    <source>
        <dbReference type="Proteomes" id="UP001163828"/>
    </source>
</evidence>
<sequence length="228" mass="26269">MAPPRRDVFPDFEQNNENSTLYRCSICFTIDSRNANWMQRKSIKDHLKTIKHQDNAKLKIRREEKAASEQHRYQHTYISSITEPAQFQVRPRPQAPNMTFKDSSISFSPVEDDLFLSSEGPAAEEIDIEALLGEQFQALLADAVYLDEFGVDGGELEEINEPDEDEDEDDSNINLEAAQNEEYFPYPDKISMLLDILDNLPRLRLSTHSVKLILWMLKELGHNVPSLK</sequence>
<keyword evidence="2" id="KW-1185">Reference proteome</keyword>
<dbReference type="Proteomes" id="UP001163828">
    <property type="component" value="Unassembled WGS sequence"/>
</dbReference>
<dbReference type="EMBL" id="MU790552">
    <property type="protein sequence ID" value="KAJ3998793.1"/>
    <property type="molecule type" value="Genomic_DNA"/>
</dbReference>
<accession>A0ABQ8QK24</accession>
<comment type="caution">
    <text evidence="1">The sequence shown here is derived from an EMBL/GenBank/DDBJ whole genome shotgun (WGS) entry which is preliminary data.</text>
</comment>
<evidence type="ECO:0008006" key="3">
    <source>
        <dbReference type="Google" id="ProtNLM"/>
    </source>
</evidence>
<gene>
    <name evidence="1" type="ORF">F5050DRAFT_1805653</name>
</gene>
<name>A0ABQ8QK24_9AGAR</name>
<protein>
    <recommendedName>
        <fullName evidence="3">BED-type domain-containing protein</fullName>
    </recommendedName>
</protein>
<proteinExistence type="predicted"/>
<reference evidence="1" key="1">
    <citation type="submission" date="2022-08" db="EMBL/GenBank/DDBJ databases">
        <authorList>
            <consortium name="DOE Joint Genome Institute"/>
            <person name="Min B."/>
            <person name="Riley R."/>
            <person name="Sierra-Patev S."/>
            <person name="Naranjo-Ortiz M."/>
            <person name="Looney B."/>
            <person name="Konkel Z."/>
            <person name="Slot J.C."/>
            <person name="Sakamoto Y."/>
            <person name="Steenwyk J.L."/>
            <person name="Rokas A."/>
            <person name="Carro J."/>
            <person name="Camarero S."/>
            <person name="Ferreira P."/>
            <person name="Molpeceres G."/>
            <person name="Ruiz-Duenas F.J."/>
            <person name="Serrano A."/>
            <person name="Henrissat B."/>
            <person name="Drula E."/>
            <person name="Hughes K.W."/>
            <person name="Mata J.L."/>
            <person name="Ishikawa N.K."/>
            <person name="Vargas-Isla R."/>
            <person name="Ushijima S."/>
            <person name="Smith C.A."/>
            <person name="Ahrendt S."/>
            <person name="Andreopoulos W."/>
            <person name="He G."/>
            <person name="Labutti K."/>
            <person name="Lipzen A."/>
            <person name="Ng V."/>
            <person name="Sandor L."/>
            <person name="Barry K."/>
            <person name="Martinez A.T."/>
            <person name="Xiao Y."/>
            <person name="Gibbons J.G."/>
            <person name="Terashima K."/>
            <person name="Hibbett D.S."/>
            <person name="Grigoriev I.V."/>
        </authorList>
    </citation>
    <scope>NUCLEOTIDE SEQUENCE</scope>
    <source>
        <strain evidence="1">TFB10827</strain>
    </source>
</reference>
<organism evidence="1 2">
    <name type="scientific">Lentinula boryana</name>
    <dbReference type="NCBI Taxonomy" id="40481"/>
    <lineage>
        <taxon>Eukaryota</taxon>
        <taxon>Fungi</taxon>
        <taxon>Dikarya</taxon>
        <taxon>Basidiomycota</taxon>
        <taxon>Agaricomycotina</taxon>
        <taxon>Agaricomycetes</taxon>
        <taxon>Agaricomycetidae</taxon>
        <taxon>Agaricales</taxon>
        <taxon>Marasmiineae</taxon>
        <taxon>Omphalotaceae</taxon>
        <taxon>Lentinula</taxon>
    </lineage>
</organism>
<evidence type="ECO:0000313" key="1">
    <source>
        <dbReference type="EMBL" id="KAJ3998793.1"/>
    </source>
</evidence>